<dbReference type="EC" id="3.1.26.4" evidence="6 14"/>
<evidence type="ECO:0000256" key="15">
    <source>
        <dbReference type="PROSITE-ProRule" id="PRU01319"/>
    </source>
</evidence>
<reference evidence="18 19" key="1">
    <citation type="submission" date="2020-05" db="EMBL/GenBank/DDBJ databases">
        <title>Genome Sequencing of Type Strains.</title>
        <authorList>
            <person name="Lemaire J.F."/>
            <person name="Inderbitzin P."/>
            <person name="Gregorio O.A."/>
            <person name="Collins S.B."/>
            <person name="Wespe N."/>
            <person name="Knight-Connoni V."/>
        </authorList>
    </citation>
    <scope>NUCLEOTIDE SEQUENCE [LARGE SCALE GENOMIC DNA]</scope>
    <source>
        <strain evidence="18 19">LMG 21957</strain>
    </source>
</reference>
<dbReference type="GO" id="GO:0004523">
    <property type="term" value="F:RNA-DNA hybrid ribonuclease activity"/>
    <property type="evidence" value="ECO:0007669"/>
    <property type="project" value="UniProtKB-UniRule"/>
</dbReference>
<evidence type="ECO:0000256" key="4">
    <source>
        <dbReference type="ARBA" id="ARBA00004496"/>
    </source>
</evidence>
<evidence type="ECO:0000256" key="2">
    <source>
        <dbReference type="ARBA" id="ARBA00001946"/>
    </source>
</evidence>
<keyword evidence="12 14" id="KW-0378">Hydrolase</keyword>
<dbReference type="InterPro" id="IPR012337">
    <property type="entry name" value="RNaseH-like_sf"/>
</dbReference>
<evidence type="ECO:0000256" key="3">
    <source>
        <dbReference type="ARBA" id="ARBA00004065"/>
    </source>
</evidence>
<dbReference type="NCBIfam" id="NF000595">
    <property type="entry name" value="PRK00015.1-3"/>
    <property type="match status" value="1"/>
</dbReference>
<evidence type="ECO:0000256" key="9">
    <source>
        <dbReference type="ARBA" id="ARBA00022722"/>
    </source>
</evidence>
<dbReference type="InterPro" id="IPR024567">
    <property type="entry name" value="RNase_HII/HIII_dom"/>
</dbReference>
<evidence type="ECO:0000256" key="11">
    <source>
        <dbReference type="ARBA" id="ARBA00022759"/>
    </source>
</evidence>
<evidence type="ECO:0000256" key="7">
    <source>
        <dbReference type="ARBA" id="ARBA00019179"/>
    </source>
</evidence>
<dbReference type="Gene3D" id="3.30.420.10">
    <property type="entry name" value="Ribonuclease H-like superfamily/Ribonuclease H"/>
    <property type="match status" value="1"/>
</dbReference>
<dbReference type="GO" id="GO:0003723">
    <property type="term" value="F:RNA binding"/>
    <property type="evidence" value="ECO:0007669"/>
    <property type="project" value="UniProtKB-UniRule"/>
</dbReference>
<comment type="function">
    <text evidence="3 14 16">Endonuclease that specifically degrades the RNA of RNA-DNA hybrids.</text>
</comment>
<keyword evidence="8 14" id="KW-0963">Cytoplasm</keyword>
<feature type="binding site" evidence="14 15">
    <location>
        <position position="57"/>
    </location>
    <ligand>
        <name>a divalent metal cation</name>
        <dbReference type="ChEBI" id="CHEBI:60240"/>
    </ligand>
</feature>
<dbReference type="InterPro" id="IPR001352">
    <property type="entry name" value="RNase_HII/HIII"/>
</dbReference>
<dbReference type="InterPro" id="IPR022898">
    <property type="entry name" value="RNase_HII"/>
</dbReference>
<comment type="cofactor">
    <cofactor evidence="14 15">
        <name>Mn(2+)</name>
        <dbReference type="ChEBI" id="CHEBI:29035"/>
    </cofactor>
    <cofactor evidence="14 15">
        <name>Mg(2+)</name>
        <dbReference type="ChEBI" id="CHEBI:18420"/>
    </cofactor>
    <text evidence="14 15">Manganese or magnesium. Binds 1 divalent metal ion per monomer in the absence of substrate. May bind a second metal ion after substrate binding.</text>
</comment>
<dbReference type="Pfam" id="PF01351">
    <property type="entry name" value="RNase_HII"/>
    <property type="match status" value="1"/>
</dbReference>
<dbReference type="FunFam" id="3.30.420.10:FF:000006">
    <property type="entry name" value="Ribonuclease HII"/>
    <property type="match status" value="1"/>
</dbReference>
<dbReference type="EMBL" id="JABMCB010000179">
    <property type="protein sequence ID" value="NUU76375.1"/>
    <property type="molecule type" value="Genomic_DNA"/>
</dbReference>
<feature type="binding site" evidence="14 15">
    <location>
        <position position="56"/>
    </location>
    <ligand>
        <name>a divalent metal cation</name>
        <dbReference type="ChEBI" id="CHEBI:60240"/>
    </ligand>
</feature>
<evidence type="ECO:0000256" key="8">
    <source>
        <dbReference type="ARBA" id="ARBA00022490"/>
    </source>
</evidence>
<dbReference type="Proteomes" id="UP000526125">
    <property type="component" value="Unassembled WGS sequence"/>
</dbReference>
<keyword evidence="13 14" id="KW-0464">Manganese</keyword>
<evidence type="ECO:0000256" key="1">
    <source>
        <dbReference type="ARBA" id="ARBA00000077"/>
    </source>
</evidence>
<name>A0A7Y6EWE8_9BACL</name>
<dbReference type="CDD" id="cd07182">
    <property type="entry name" value="RNase_HII_bacteria_HII_like"/>
    <property type="match status" value="1"/>
</dbReference>
<comment type="similarity">
    <text evidence="5 14 16">Belongs to the RNase HII family.</text>
</comment>
<feature type="domain" description="RNase H type-2" evidence="17">
    <location>
        <begin position="50"/>
        <end position="239"/>
    </location>
</feature>
<keyword evidence="19" id="KW-1185">Reference proteome</keyword>
<dbReference type="HAMAP" id="MF_00052_B">
    <property type="entry name" value="RNase_HII_B"/>
    <property type="match status" value="1"/>
</dbReference>
<evidence type="ECO:0000256" key="5">
    <source>
        <dbReference type="ARBA" id="ARBA00007383"/>
    </source>
</evidence>
<feature type="binding site" evidence="14 15">
    <location>
        <position position="148"/>
    </location>
    <ligand>
        <name>a divalent metal cation</name>
        <dbReference type="ChEBI" id="CHEBI:60240"/>
    </ligand>
</feature>
<dbReference type="PANTHER" id="PTHR10954">
    <property type="entry name" value="RIBONUCLEASE H2 SUBUNIT A"/>
    <property type="match status" value="1"/>
</dbReference>
<sequence length="239" mass="26754">MKALTEQNEMNVMNELIQQDIPAESKKKKAESEPRDLLIHEREYWESGFERIAGIDEVGRGCLFGDVVAAAVILPRDLILEGVNDSKKLTEKKRDALYDIIMEKAVSVGIGFADAETIDRLNIKQATRLAMKRAVEALDGVPDYLLVDAEKVDVNVPQVSIIKGDANSQSIAAASIIAKVTRDRLCKEEWETLYPEYGLSIHKGYATKFHREQIMALGATPMHRRSFLGNLLGEQHTLF</sequence>
<evidence type="ECO:0000313" key="19">
    <source>
        <dbReference type="Proteomes" id="UP000526125"/>
    </source>
</evidence>
<dbReference type="SUPFAM" id="SSF53098">
    <property type="entry name" value="Ribonuclease H-like"/>
    <property type="match status" value="1"/>
</dbReference>
<keyword evidence="11 14" id="KW-0255">Endonuclease</keyword>
<dbReference type="GO" id="GO:0043137">
    <property type="term" value="P:DNA replication, removal of RNA primer"/>
    <property type="evidence" value="ECO:0007669"/>
    <property type="project" value="TreeGrafter"/>
</dbReference>
<organism evidence="18 19">
    <name type="scientific">Paenibacillus xylanilyticus</name>
    <dbReference type="NCBI Taxonomy" id="248903"/>
    <lineage>
        <taxon>Bacteria</taxon>
        <taxon>Bacillati</taxon>
        <taxon>Bacillota</taxon>
        <taxon>Bacilli</taxon>
        <taxon>Bacillales</taxon>
        <taxon>Paenibacillaceae</taxon>
        <taxon>Paenibacillus</taxon>
    </lineage>
</organism>
<dbReference type="GO" id="GO:0030145">
    <property type="term" value="F:manganese ion binding"/>
    <property type="evidence" value="ECO:0007669"/>
    <property type="project" value="UniProtKB-UniRule"/>
</dbReference>
<evidence type="ECO:0000256" key="12">
    <source>
        <dbReference type="ARBA" id="ARBA00022801"/>
    </source>
</evidence>
<comment type="subcellular location">
    <subcellularLocation>
        <location evidence="4 14">Cytoplasm</location>
    </subcellularLocation>
</comment>
<keyword evidence="9 14" id="KW-0540">Nuclease</keyword>
<evidence type="ECO:0000313" key="18">
    <source>
        <dbReference type="EMBL" id="NUU76375.1"/>
    </source>
</evidence>
<dbReference type="GO" id="GO:0006298">
    <property type="term" value="P:mismatch repair"/>
    <property type="evidence" value="ECO:0007669"/>
    <property type="project" value="TreeGrafter"/>
</dbReference>
<protein>
    <recommendedName>
        <fullName evidence="7 14">Ribonuclease HII</fullName>
        <shortName evidence="14">RNase HII</shortName>
        <ecNumber evidence="6 14">3.1.26.4</ecNumber>
    </recommendedName>
</protein>
<dbReference type="GO" id="GO:0032299">
    <property type="term" value="C:ribonuclease H2 complex"/>
    <property type="evidence" value="ECO:0007669"/>
    <property type="project" value="TreeGrafter"/>
</dbReference>
<evidence type="ECO:0000259" key="17">
    <source>
        <dbReference type="PROSITE" id="PS51975"/>
    </source>
</evidence>
<dbReference type="GO" id="GO:0005737">
    <property type="term" value="C:cytoplasm"/>
    <property type="evidence" value="ECO:0007669"/>
    <property type="project" value="UniProtKB-SubCell"/>
</dbReference>
<comment type="cofactor">
    <cofactor evidence="2">
        <name>Mg(2+)</name>
        <dbReference type="ChEBI" id="CHEBI:18420"/>
    </cofactor>
</comment>
<evidence type="ECO:0000256" key="10">
    <source>
        <dbReference type="ARBA" id="ARBA00022723"/>
    </source>
</evidence>
<comment type="caution">
    <text evidence="18">The sequence shown here is derived from an EMBL/GenBank/DDBJ whole genome shotgun (WGS) entry which is preliminary data.</text>
</comment>
<evidence type="ECO:0000256" key="16">
    <source>
        <dbReference type="RuleBase" id="RU003515"/>
    </source>
</evidence>
<dbReference type="NCBIfam" id="NF000594">
    <property type="entry name" value="PRK00015.1-1"/>
    <property type="match status" value="1"/>
</dbReference>
<comment type="catalytic activity">
    <reaction evidence="1 14 15 16">
        <text>Endonucleolytic cleavage to 5'-phosphomonoester.</text>
        <dbReference type="EC" id="3.1.26.4"/>
    </reaction>
</comment>
<dbReference type="AlphaFoldDB" id="A0A7Y6EWE8"/>
<evidence type="ECO:0000256" key="13">
    <source>
        <dbReference type="ARBA" id="ARBA00023211"/>
    </source>
</evidence>
<gene>
    <name evidence="14" type="primary">rnhB</name>
    <name evidence="18" type="ORF">HP552_14155</name>
</gene>
<keyword evidence="10 14" id="KW-0479">Metal-binding</keyword>
<evidence type="ECO:0000256" key="6">
    <source>
        <dbReference type="ARBA" id="ARBA00012180"/>
    </source>
</evidence>
<dbReference type="PANTHER" id="PTHR10954:SF18">
    <property type="entry name" value="RIBONUCLEASE HII"/>
    <property type="match status" value="1"/>
</dbReference>
<dbReference type="InterPro" id="IPR036397">
    <property type="entry name" value="RNaseH_sf"/>
</dbReference>
<dbReference type="PROSITE" id="PS51975">
    <property type="entry name" value="RNASE_H_2"/>
    <property type="match status" value="1"/>
</dbReference>
<accession>A0A7Y6EWE8</accession>
<evidence type="ECO:0000256" key="14">
    <source>
        <dbReference type="HAMAP-Rule" id="MF_00052"/>
    </source>
</evidence>
<proteinExistence type="inferred from homology"/>